<dbReference type="GeneID" id="43593293"/>
<dbReference type="PANTHER" id="PTHR13034:SF2">
    <property type="entry name" value="DYNACTIN SUBUNIT 4"/>
    <property type="match status" value="1"/>
</dbReference>
<feature type="compositionally biased region" description="Basic and acidic residues" evidence="14">
    <location>
        <begin position="180"/>
        <end position="192"/>
    </location>
</feature>
<keyword evidence="16" id="KW-1185">Reference proteome</keyword>
<evidence type="ECO:0000256" key="8">
    <source>
        <dbReference type="ARBA" id="ARBA00022990"/>
    </source>
</evidence>
<dbReference type="Pfam" id="PF05502">
    <property type="entry name" value="Dynactin_p62"/>
    <property type="match status" value="1"/>
</dbReference>
<protein>
    <recommendedName>
        <fullName evidence="12">Dynactin subunit 4</fullName>
    </recommendedName>
</protein>
<dbReference type="EMBL" id="NPIC01000001">
    <property type="protein sequence ID" value="RDL40465.1"/>
    <property type="molecule type" value="Genomic_DNA"/>
</dbReference>
<keyword evidence="5" id="KW-1017">Isopeptide bond</keyword>
<keyword evidence="7" id="KW-0832">Ubl conjugation</keyword>
<evidence type="ECO:0000256" key="1">
    <source>
        <dbReference type="ARBA" id="ARBA00004300"/>
    </source>
</evidence>
<feature type="region of interest" description="Disordered" evidence="14">
    <location>
        <begin position="20"/>
        <end position="47"/>
    </location>
</feature>
<evidence type="ECO:0000256" key="6">
    <source>
        <dbReference type="ARBA" id="ARBA00022553"/>
    </source>
</evidence>
<reference evidence="15 16" key="1">
    <citation type="journal article" date="2018" name="IMA Fungus">
        <title>IMA Genome-F 9: Draft genome sequence of Annulohypoxylon stygium, Aspergillus mulundensis, Berkeleyomyces basicola (syn. Thielaviopsis basicola), Ceratocystis smalleyi, two Cercospora beticola strains, Coleophoma cylindrospora, Fusarium fracticaudum, Phialophora cf. hyalina, and Morchella septimelata.</title>
        <authorList>
            <person name="Wingfield B.D."/>
            <person name="Bills G.F."/>
            <person name="Dong Y."/>
            <person name="Huang W."/>
            <person name="Nel W.J."/>
            <person name="Swalarsk-Parry B.S."/>
            <person name="Vaghefi N."/>
            <person name="Wilken P.M."/>
            <person name="An Z."/>
            <person name="de Beer Z.W."/>
            <person name="De Vos L."/>
            <person name="Chen L."/>
            <person name="Duong T.A."/>
            <person name="Gao Y."/>
            <person name="Hammerbacher A."/>
            <person name="Kikkert J.R."/>
            <person name="Li Y."/>
            <person name="Li H."/>
            <person name="Li K."/>
            <person name="Li Q."/>
            <person name="Liu X."/>
            <person name="Ma X."/>
            <person name="Naidoo K."/>
            <person name="Pethybridge S.J."/>
            <person name="Sun J."/>
            <person name="Steenkamp E.T."/>
            <person name="van der Nest M.A."/>
            <person name="van Wyk S."/>
            <person name="Wingfield M.J."/>
            <person name="Xiong C."/>
            <person name="Yue Q."/>
            <person name="Zhang X."/>
        </authorList>
    </citation>
    <scope>NUCLEOTIDE SEQUENCE [LARGE SCALE GENOMIC DNA]</scope>
    <source>
        <strain evidence="15 16">BP 5553</strain>
    </source>
</reference>
<evidence type="ECO:0000256" key="11">
    <source>
        <dbReference type="ARBA" id="ARBA00034776"/>
    </source>
</evidence>
<dbReference type="InterPro" id="IPR008603">
    <property type="entry name" value="DCTN4"/>
</dbReference>
<evidence type="ECO:0000256" key="12">
    <source>
        <dbReference type="ARBA" id="ARBA00034864"/>
    </source>
</evidence>
<feature type="compositionally biased region" description="Basic and acidic residues" evidence="14">
    <location>
        <begin position="456"/>
        <end position="476"/>
    </location>
</feature>
<dbReference type="STRING" id="2656787.A0A370TY68"/>
<dbReference type="Proteomes" id="UP000254866">
    <property type="component" value="Unassembled WGS sequence"/>
</dbReference>
<dbReference type="GO" id="GO:0001725">
    <property type="term" value="C:stress fiber"/>
    <property type="evidence" value="ECO:0007669"/>
    <property type="project" value="UniProtKB-SubCell"/>
</dbReference>
<dbReference type="GO" id="GO:0005869">
    <property type="term" value="C:dynactin complex"/>
    <property type="evidence" value="ECO:0007669"/>
    <property type="project" value="InterPro"/>
</dbReference>
<dbReference type="RefSeq" id="XP_031873121.1">
    <property type="nucleotide sequence ID" value="XM_032009067.1"/>
</dbReference>
<accession>A0A370TY68</accession>
<dbReference type="AlphaFoldDB" id="A0A370TY68"/>
<proteinExistence type="inferred from homology"/>
<comment type="subcellular location">
    <subcellularLocation>
        <location evidence="1">Cytoplasm</location>
        <location evidence="1">Cytoskeleton</location>
        <location evidence="1">Microtubule organizing center</location>
        <location evidence="1">Centrosome</location>
    </subcellularLocation>
    <subcellularLocation>
        <location evidence="2">Cytoplasm</location>
        <location evidence="2">Cytoskeleton</location>
        <location evidence="2">Stress fiber</location>
    </subcellularLocation>
    <subcellularLocation>
        <location evidence="3">Cytoplasm</location>
        <location evidence="3">Myofibril</location>
    </subcellularLocation>
</comment>
<keyword evidence="4" id="KW-0963">Cytoplasm</keyword>
<evidence type="ECO:0000313" key="16">
    <source>
        <dbReference type="Proteomes" id="UP000254866"/>
    </source>
</evidence>
<gene>
    <name evidence="15" type="ORF">BP5553_00444</name>
</gene>
<keyword evidence="9" id="KW-0175">Coiled coil</keyword>
<evidence type="ECO:0000256" key="7">
    <source>
        <dbReference type="ARBA" id="ARBA00022843"/>
    </source>
</evidence>
<evidence type="ECO:0000256" key="2">
    <source>
        <dbReference type="ARBA" id="ARBA00004529"/>
    </source>
</evidence>
<evidence type="ECO:0000256" key="10">
    <source>
        <dbReference type="ARBA" id="ARBA00023212"/>
    </source>
</evidence>
<evidence type="ECO:0000313" key="15">
    <source>
        <dbReference type="EMBL" id="RDL40465.1"/>
    </source>
</evidence>
<sequence>MASFAPYAYIQCPCTESNLPTRRLGSESPTDPLETEQEEPTFDPRAPRANYSLYPLEHLLYCEDCHQIRCPRCVIDELVACYCPNCLFEVPISTVKSEGNRCTRSCFQCPICIGPLSVSSIEAQRDGLGAEFAAYGGPYVLSCGFCNWSSDEIGIQLDKPNSIYNQLAKIRHGGKSLTNARERRKEREERSKLGYSPTIEEEGGSEDGQEKTDLNATEDFDAESQFGNLKAFYQAQLSESSPVSSLGLPGDYSYGSPGALSRIMGLYTGSSFADKKSRTKKGIMREARDAPEGLHIFSPSSDEEAVNRLRTEGWGNTVSTTQRKEQSEQNTHFLSDLRPIPYLLRTRRSKRCKTCRHILSKPESKVHSTRFRIRLVALNYIPSITIRPLQTSSSSLLRPMKPTQFLLTFKNPLFDSVKVNIATAAKTPGRFSSKVTVLCPQFEVGANTDAWEEALREGGNKGGEREKRRTKAEASEGQHQAEAGKVWERGRNWVSVVVEVIPASLRVQAPAFLKSEELQKDESPLREDEDVLEIPVFVRVEWEADPTHDDTGGLAAAGAKDKEVKEKRELAYWCVLGIGRIARD</sequence>
<comment type="subunit">
    <text evidence="13">Subunit of dynactin, a multiprotein complex part of a tripartite complex with dynein and a adapter, such as BICDL1, BICD2 or HOOK3. The dynactin complex is built around ACTR1A/ACTB filament and consists of an actin-related filament composed of a shoulder domain, a pointed end and a barbed end. Its length is defined by its flexible shoulder domain. The soulder is composed of 2 DCTN1 subunits, 4 DCTN2 and 2 DCTN3. The 4 DCNT2 (via N-terminus) bind the ACTR1A filament and act as molecular rulers to determine the length. The pointed end is important for binding dynein-dynactin cargo adapters. Consists of 4 subunits: ACTR10, DCNT4, DCTN5 and DCTN6. The barbed end is composed of a CAPZA1:CAPZB heterodimers, which binds ACTR1A/ACTB filament and dynactin and stabilizes dynactin. Interacts with ATP7B, but not ATP7A, in a copper-dependent manner. Interacts with ANK2; this interaction is required for localization at costameres. Interacts with N4BP2L1.</text>
</comment>
<feature type="region of interest" description="Disordered" evidence="14">
    <location>
        <begin position="175"/>
        <end position="212"/>
    </location>
</feature>
<dbReference type="PANTHER" id="PTHR13034">
    <property type="entry name" value="DYNACTIN P62 SUBUNIT"/>
    <property type="match status" value="1"/>
</dbReference>
<name>A0A370TY68_9HELO</name>
<evidence type="ECO:0000256" key="9">
    <source>
        <dbReference type="ARBA" id="ARBA00023054"/>
    </source>
</evidence>
<feature type="region of interest" description="Disordered" evidence="14">
    <location>
        <begin position="456"/>
        <end position="484"/>
    </location>
</feature>
<keyword evidence="8" id="KW-0007">Acetylation</keyword>
<keyword evidence="10" id="KW-0206">Cytoskeleton</keyword>
<keyword evidence="6" id="KW-0597">Phosphoprotein</keyword>
<comment type="caution">
    <text evidence="15">The sequence shown here is derived from an EMBL/GenBank/DDBJ whole genome shotgun (WGS) entry which is preliminary data.</text>
</comment>
<organism evidence="15 16">
    <name type="scientific">Venustampulla echinocandica</name>
    <dbReference type="NCBI Taxonomy" id="2656787"/>
    <lineage>
        <taxon>Eukaryota</taxon>
        <taxon>Fungi</taxon>
        <taxon>Dikarya</taxon>
        <taxon>Ascomycota</taxon>
        <taxon>Pezizomycotina</taxon>
        <taxon>Leotiomycetes</taxon>
        <taxon>Helotiales</taxon>
        <taxon>Pleuroascaceae</taxon>
        <taxon>Venustampulla</taxon>
    </lineage>
</organism>
<comment type="similarity">
    <text evidence="11">Belongs to the dynactin subunit 4 family.</text>
</comment>
<evidence type="ECO:0000256" key="5">
    <source>
        <dbReference type="ARBA" id="ARBA00022499"/>
    </source>
</evidence>
<evidence type="ECO:0000256" key="13">
    <source>
        <dbReference type="ARBA" id="ARBA00093507"/>
    </source>
</evidence>
<evidence type="ECO:0000256" key="14">
    <source>
        <dbReference type="SAM" id="MobiDB-lite"/>
    </source>
</evidence>
<evidence type="ECO:0000256" key="3">
    <source>
        <dbReference type="ARBA" id="ARBA00004657"/>
    </source>
</evidence>
<dbReference type="OrthoDB" id="283815at2759"/>
<evidence type="ECO:0000256" key="4">
    <source>
        <dbReference type="ARBA" id="ARBA00022490"/>
    </source>
</evidence>